<dbReference type="RefSeq" id="WP_073234375.1">
    <property type="nucleotide sequence ID" value="NZ_FQUY01000001.1"/>
</dbReference>
<dbReference type="PROSITE" id="PS01326">
    <property type="entry name" value="DAP_EPIMERASE"/>
    <property type="match status" value="1"/>
</dbReference>
<dbReference type="Pfam" id="PF01678">
    <property type="entry name" value="DAP_epimerase"/>
    <property type="match status" value="2"/>
</dbReference>
<gene>
    <name evidence="9" type="primary">dapF</name>
    <name evidence="11" type="ORF">SAMN02745133_00228</name>
</gene>
<feature type="active site" evidence="10">
    <location>
        <position position="73"/>
    </location>
</feature>
<keyword evidence="12" id="KW-1185">Reference proteome</keyword>
<keyword evidence="5 9" id="KW-0028">Amino-acid biosynthesis</keyword>
<evidence type="ECO:0000256" key="9">
    <source>
        <dbReference type="HAMAP-Rule" id="MF_00197"/>
    </source>
</evidence>
<comment type="similarity">
    <text evidence="2 9">Belongs to the diaminopimelate epimerase family.</text>
</comment>
<keyword evidence="6 9" id="KW-0457">Lysine biosynthesis</keyword>
<dbReference type="FunFam" id="3.10.310.10:FF:000004">
    <property type="entry name" value="Diaminopimelate epimerase"/>
    <property type="match status" value="1"/>
</dbReference>
<evidence type="ECO:0000256" key="10">
    <source>
        <dbReference type="PROSITE-ProRule" id="PRU10125"/>
    </source>
</evidence>
<feature type="active site" description="Proton acceptor" evidence="9">
    <location>
        <position position="222"/>
    </location>
</feature>
<comment type="subunit">
    <text evidence="9">Homodimer.</text>
</comment>
<evidence type="ECO:0000313" key="12">
    <source>
        <dbReference type="Proteomes" id="UP000184148"/>
    </source>
</evidence>
<dbReference type="UniPathway" id="UPA00034">
    <property type="reaction ID" value="UER00025"/>
</dbReference>
<dbReference type="InterPro" id="IPR018510">
    <property type="entry name" value="DAP_epimerase_AS"/>
</dbReference>
<feature type="binding site" evidence="9">
    <location>
        <position position="64"/>
    </location>
    <ligand>
        <name>substrate</name>
    </ligand>
</feature>
<feature type="active site" description="Proton donor" evidence="9">
    <location>
        <position position="73"/>
    </location>
</feature>
<reference evidence="12" key="1">
    <citation type="submission" date="2016-11" db="EMBL/GenBank/DDBJ databases">
        <authorList>
            <person name="Varghese N."/>
            <person name="Submissions S."/>
        </authorList>
    </citation>
    <scope>NUCLEOTIDE SEQUENCE [LARGE SCALE GENOMIC DNA]</scope>
    <source>
        <strain evidence="12">DSM 12395</strain>
    </source>
</reference>
<comment type="pathway">
    <text evidence="1 9">Amino-acid biosynthesis; L-lysine biosynthesis via DAP pathway; DL-2,6-diaminopimelate from LL-2,6-diaminopimelate: step 1/1.</text>
</comment>
<comment type="subcellular location">
    <subcellularLocation>
        <location evidence="9">Cytoplasm</location>
    </subcellularLocation>
</comment>
<dbReference type="GO" id="GO:0009089">
    <property type="term" value="P:lysine biosynthetic process via diaminopimelate"/>
    <property type="evidence" value="ECO:0007669"/>
    <property type="project" value="UniProtKB-UniRule"/>
</dbReference>
<accession>A0A1M4SSZ9</accession>
<evidence type="ECO:0000256" key="3">
    <source>
        <dbReference type="ARBA" id="ARBA00013080"/>
    </source>
</evidence>
<keyword evidence="7 9" id="KW-0413">Isomerase</keyword>
<evidence type="ECO:0000256" key="8">
    <source>
        <dbReference type="ARBA" id="ARBA00051712"/>
    </source>
</evidence>
<evidence type="ECO:0000313" key="11">
    <source>
        <dbReference type="EMBL" id="SHE35373.1"/>
    </source>
</evidence>
<evidence type="ECO:0000256" key="5">
    <source>
        <dbReference type="ARBA" id="ARBA00022605"/>
    </source>
</evidence>
<dbReference type="PANTHER" id="PTHR31689:SF0">
    <property type="entry name" value="DIAMINOPIMELATE EPIMERASE"/>
    <property type="match status" value="1"/>
</dbReference>
<sequence>MFFTKVHGLGNDFILVNAGTGQGLPDDCSTLAKEMCDRRFGIGADGLVLLLDSGVADVRMKIINSDGSEAEMCGNAIRCVAKYLYEHDIVRKDEIKVETLAGIIVPQIIQNNGVVEAVRVDMGAPRLERAQIPMVGPAGQVIHEPLEVDGQTFYITAVSMGNPHCVIFVPDVSAIPLADIGPRIETHPAFPRKTNVEFVQVISPREVRMLVWERGAGPTMACGTGACAVAVAGVLNNLTERNVTVHLPGGPLAIEWSDNGSVYMTGPAKEVFTGEYTVYNRR</sequence>
<name>A0A1M4SSZ9_9FIRM</name>
<proteinExistence type="inferred from homology"/>
<dbReference type="STRING" id="1121429.SAMN02745133_00228"/>
<dbReference type="SUPFAM" id="SSF54506">
    <property type="entry name" value="Diaminopimelate epimerase-like"/>
    <property type="match status" value="1"/>
</dbReference>
<protein>
    <recommendedName>
        <fullName evidence="3 9">Diaminopimelate epimerase</fullName>
        <shortName evidence="9">DAP epimerase</shortName>
        <ecNumber evidence="3 9">5.1.1.7</ecNumber>
    </recommendedName>
    <alternativeName>
        <fullName evidence="9">PLP-independent amino acid racemase</fullName>
    </alternativeName>
</protein>
<dbReference type="InterPro" id="IPR001653">
    <property type="entry name" value="DAP_epimerase_DapF"/>
</dbReference>
<feature type="binding site" evidence="9">
    <location>
        <begin position="213"/>
        <end position="214"/>
    </location>
    <ligand>
        <name>substrate</name>
    </ligand>
</feature>
<dbReference type="Gene3D" id="3.10.310.10">
    <property type="entry name" value="Diaminopimelate Epimerase, Chain A, domain 1"/>
    <property type="match status" value="2"/>
</dbReference>
<feature type="binding site" evidence="9">
    <location>
        <position position="11"/>
    </location>
    <ligand>
        <name>substrate</name>
    </ligand>
</feature>
<keyword evidence="4 9" id="KW-0963">Cytoplasm</keyword>
<dbReference type="AlphaFoldDB" id="A0A1M4SSZ9"/>
<feature type="binding site" evidence="9">
    <location>
        <begin position="74"/>
        <end position="75"/>
    </location>
    <ligand>
        <name>substrate</name>
    </ligand>
</feature>
<dbReference type="HAMAP" id="MF_00197">
    <property type="entry name" value="DAP_epimerase"/>
    <property type="match status" value="1"/>
</dbReference>
<dbReference type="GO" id="GO:0005829">
    <property type="term" value="C:cytosol"/>
    <property type="evidence" value="ECO:0007669"/>
    <property type="project" value="TreeGrafter"/>
</dbReference>
<dbReference type="OrthoDB" id="9805408at2"/>
<dbReference type="EC" id="5.1.1.7" evidence="3 9"/>
<dbReference type="NCBIfam" id="TIGR00652">
    <property type="entry name" value="DapF"/>
    <property type="match status" value="1"/>
</dbReference>
<dbReference type="PANTHER" id="PTHR31689">
    <property type="entry name" value="DIAMINOPIMELATE EPIMERASE, CHLOROPLASTIC"/>
    <property type="match status" value="1"/>
</dbReference>
<dbReference type="GO" id="GO:0008837">
    <property type="term" value="F:diaminopimelate epimerase activity"/>
    <property type="evidence" value="ECO:0007669"/>
    <property type="project" value="UniProtKB-UniRule"/>
</dbReference>
<comment type="catalytic activity">
    <reaction evidence="8 9">
        <text>(2S,6S)-2,6-diaminopimelate = meso-2,6-diaminopimelate</text>
        <dbReference type="Rhea" id="RHEA:15393"/>
        <dbReference type="ChEBI" id="CHEBI:57609"/>
        <dbReference type="ChEBI" id="CHEBI:57791"/>
        <dbReference type="EC" id="5.1.1.7"/>
    </reaction>
</comment>
<feature type="binding site" evidence="9">
    <location>
        <position position="162"/>
    </location>
    <ligand>
        <name>substrate</name>
    </ligand>
</feature>
<feature type="site" description="Could be important to modulate the pK values of the two catalytic cysteine residues" evidence="9">
    <location>
        <position position="164"/>
    </location>
</feature>
<evidence type="ECO:0000256" key="6">
    <source>
        <dbReference type="ARBA" id="ARBA00023154"/>
    </source>
</evidence>
<comment type="function">
    <text evidence="9">Catalyzes the stereoinversion of LL-2,6-diaminopimelate (L,L-DAP) to meso-diaminopimelate (meso-DAP), a precursor of L-lysine and an essential component of the bacterial peptidoglycan.</text>
</comment>
<evidence type="ECO:0000256" key="4">
    <source>
        <dbReference type="ARBA" id="ARBA00022490"/>
    </source>
</evidence>
<feature type="site" description="Could be important to modulate the pK values of the two catalytic cysteine residues" evidence="9">
    <location>
        <position position="213"/>
    </location>
</feature>
<feature type="binding site" evidence="9">
    <location>
        <position position="195"/>
    </location>
    <ligand>
        <name>substrate</name>
    </ligand>
</feature>
<feature type="binding site" evidence="9">
    <location>
        <begin position="223"/>
        <end position="224"/>
    </location>
    <ligand>
        <name>substrate</name>
    </ligand>
</feature>
<evidence type="ECO:0000256" key="1">
    <source>
        <dbReference type="ARBA" id="ARBA00005196"/>
    </source>
</evidence>
<dbReference type="EMBL" id="FQUY01000001">
    <property type="protein sequence ID" value="SHE35373.1"/>
    <property type="molecule type" value="Genomic_DNA"/>
</dbReference>
<comment type="caution">
    <text evidence="9">Lacks conserved residue(s) required for the propagation of feature annotation.</text>
</comment>
<evidence type="ECO:0000256" key="2">
    <source>
        <dbReference type="ARBA" id="ARBA00010219"/>
    </source>
</evidence>
<dbReference type="Proteomes" id="UP000184148">
    <property type="component" value="Unassembled WGS sequence"/>
</dbReference>
<evidence type="ECO:0000256" key="7">
    <source>
        <dbReference type="ARBA" id="ARBA00023235"/>
    </source>
</evidence>
<organism evidence="11 12">
    <name type="scientific">Desulforamulus putei DSM 12395</name>
    <dbReference type="NCBI Taxonomy" id="1121429"/>
    <lineage>
        <taxon>Bacteria</taxon>
        <taxon>Bacillati</taxon>
        <taxon>Bacillota</taxon>
        <taxon>Clostridia</taxon>
        <taxon>Eubacteriales</taxon>
        <taxon>Peptococcaceae</taxon>
        <taxon>Desulforamulus</taxon>
    </lineage>
</organism>